<gene>
    <name evidence="6 9" type="primary">menD</name>
    <name evidence="9" type="ORF">C0Z19_25600</name>
</gene>
<dbReference type="PROSITE" id="PS51257">
    <property type="entry name" value="PROKAR_LIPOPROTEIN"/>
    <property type="match status" value="1"/>
</dbReference>
<evidence type="ECO:0000259" key="8">
    <source>
        <dbReference type="Pfam" id="PF02776"/>
    </source>
</evidence>
<dbReference type="Pfam" id="PF02776">
    <property type="entry name" value="TPP_enzyme_N"/>
    <property type="match status" value="1"/>
</dbReference>
<evidence type="ECO:0000259" key="7">
    <source>
        <dbReference type="Pfam" id="PF02775"/>
    </source>
</evidence>
<dbReference type="GO" id="GO:0009234">
    <property type="term" value="P:menaquinone biosynthetic process"/>
    <property type="evidence" value="ECO:0007669"/>
    <property type="project" value="UniProtKB-UniRule"/>
</dbReference>
<keyword evidence="10" id="KW-1185">Reference proteome</keyword>
<evidence type="ECO:0000313" key="10">
    <source>
        <dbReference type="Proteomes" id="UP000235347"/>
    </source>
</evidence>
<comment type="pathway">
    <text evidence="6">Quinol/quinone metabolism; 1,4-dihydroxy-2-naphthoate biosynthesis; 1,4-dihydroxy-2-naphthoate from chorismate: step 2/7.</text>
</comment>
<comment type="cofactor">
    <cofactor evidence="6">
        <name>thiamine diphosphate</name>
        <dbReference type="ChEBI" id="CHEBI:58937"/>
    </cofactor>
    <text evidence="6">Binds 1 thiamine pyrophosphate per subunit.</text>
</comment>
<dbReference type="PANTHER" id="PTHR42916">
    <property type="entry name" value="2-SUCCINYL-5-ENOLPYRUVYL-6-HYDROXY-3-CYCLOHEXENE-1-CARBOXYLATE SYNTHASE"/>
    <property type="match status" value="1"/>
</dbReference>
<dbReference type="SUPFAM" id="SSF52518">
    <property type="entry name" value="Thiamin diphosphate-binding fold (THDP-binding)"/>
    <property type="match status" value="2"/>
</dbReference>
<dbReference type="EC" id="2.2.1.9" evidence="6"/>
<evidence type="ECO:0000313" key="9">
    <source>
        <dbReference type="EMBL" id="PMS16584.1"/>
    </source>
</evidence>
<dbReference type="AlphaFoldDB" id="A0A2N7VHF3"/>
<dbReference type="GO" id="GO:0030145">
    <property type="term" value="F:manganese ion binding"/>
    <property type="evidence" value="ECO:0007669"/>
    <property type="project" value="UniProtKB-UniRule"/>
</dbReference>
<evidence type="ECO:0000256" key="1">
    <source>
        <dbReference type="ARBA" id="ARBA00022679"/>
    </source>
</evidence>
<dbReference type="PANTHER" id="PTHR42916:SF1">
    <property type="entry name" value="PROTEIN PHYLLO, CHLOROPLASTIC"/>
    <property type="match status" value="1"/>
</dbReference>
<keyword evidence="2 6" id="KW-0479">Metal-binding</keyword>
<dbReference type="Gene3D" id="3.40.50.1220">
    <property type="entry name" value="TPP-binding domain"/>
    <property type="match status" value="1"/>
</dbReference>
<dbReference type="RefSeq" id="WP_102612639.1">
    <property type="nucleotide sequence ID" value="NZ_CADIKD010000007.1"/>
</dbReference>
<organism evidence="9 10">
    <name type="scientific">Trinickia soli</name>
    <dbReference type="NCBI Taxonomy" id="380675"/>
    <lineage>
        <taxon>Bacteria</taxon>
        <taxon>Pseudomonadati</taxon>
        <taxon>Pseudomonadota</taxon>
        <taxon>Betaproteobacteria</taxon>
        <taxon>Burkholderiales</taxon>
        <taxon>Burkholderiaceae</taxon>
        <taxon>Trinickia</taxon>
    </lineage>
</organism>
<evidence type="ECO:0000256" key="4">
    <source>
        <dbReference type="ARBA" id="ARBA00023052"/>
    </source>
</evidence>
<comment type="cofactor">
    <cofactor evidence="6">
        <name>Mg(2+)</name>
        <dbReference type="ChEBI" id="CHEBI:18420"/>
    </cofactor>
    <cofactor evidence="6">
        <name>Mn(2+)</name>
        <dbReference type="ChEBI" id="CHEBI:29035"/>
    </cofactor>
</comment>
<dbReference type="InterPro" id="IPR011766">
    <property type="entry name" value="TPP_enzyme_TPP-bd"/>
</dbReference>
<keyword evidence="5 6" id="KW-0464">Manganese</keyword>
<evidence type="ECO:0000256" key="3">
    <source>
        <dbReference type="ARBA" id="ARBA00022842"/>
    </source>
</evidence>
<keyword evidence="3 6" id="KW-0460">Magnesium</keyword>
<dbReference type="UniPathway" id="UPA00079"/>
<dbReference type="InterPro" id="IPR012001">
    <property type="entry name" value="Thiamin_PyroP_enz_TPP-bd_dom"/>
</dbReference>
<dbReference type="Proteomes" id="UP000235347">
    <property type="component" value="Unassembled WGS sequence"/>
</dbReference>
<accession>A0A2N7VHF3</accession>
<evidence type="ECO:0000256" key="6">
    <source>
        <dbReference type="HAMAP-Rule" id="MF_01659"/>
    </source>
</evidence>
<dbReference type="GO" id="GO:0030976">
    <property type="term" value="F:thiamine pyrophosphate binding"/>
    <property type="evidence" value="ECO:0007669"/>
    <property type="project" value="UniProtKB-UniRule"/>
</dbReference>
<evidence type="ECO:0000256" key="5">
    <source>
        <dbReference type="ARBA" id="ARBA00023211"/>
    </source>
</evidence>
<dbReference type="GO" id="GO:0070204">
    <property type="term" value="F:2-succinyl-5-enolpyruvyl-6-hydroxy-3-cyclohexene-1-carboxylic-acid synthase activity"/>
    <property type="evidence" value="ECO:0007669"/>
    <property type="project" value="UniProtKB-UniRule"/>
</dbReference>
<comment type="similarity">
    <text evidence="6">Belongs to the TPP enzyme family. MenD subfamily.</text>
</comment>
<dbReference type="InterPro" id="IPR004433">
    <property type="entry name" value="MenaQ_synth_MenD"/>
</dbReference>
<evidence type="ECO:0000256" key="2">
    <source>
        <dbReference type="ARBA" id="ARBA00022723"/>
    </source>
</evidence>
<name>A0A2N7VHF3_9BURK</name>
<sequence>MNRYDGALAAAVEAPSLNGVWVACVIEALLAHGVRNAVLCPGGRASAMCLAMERDVRMNVALVSTDERSGAFAALGMAKAHGAPVAVVTTSGSAVANLLPALVEAEASGIPLVVVSCDRPRHLRGTGFGQMADHLGATAAATRAQADLDDPVDAPEAVMRARLTLDAALRQMTGSVSPEPNGCGHTSARRAAPGPVHLNVPFAGVYDALETLPVCGATVAALRAPLDGECDARADAHTAANATSDAWSSDDASRLAARIGQLRAQRRANGEPSETLAAGTLNGLIVAGAEPGATRDAILAFAAATGYPVLADVGSGLRAHPSAHGAQTAPAAGALILNPFDALASRAPMSDARCELIVRFGLAPVLPTLHEFLQANADVPVVKIAACADERDYLHPVLDPRDLLSGVDAPALRRLGEQLCTHVGVAGEAWRTRWADRAAHGMRARHACVAQLAWGEVSATHRLLDAEGFAFVHVGNSMSVRHADIGYDVRTSPQDLYVSRGVSGIDGTLSTFLGEALARREPGLLLVGDQALLHDLAALACAQRVDVPACVCILNNGGGAIFDYLPLAADPGYARTIRNRYGFDCAALAQGFGLRHRRACSRVALDEALAAARGHAGVTLVELVVPPHSGIAQMHTLALALGAT</sequence>
<dbReference type="HAMAP" id="MF_01659">
    <property type="entry name" value="MenD"/>
    <property type="match status" value="1"/>
</dbReference>
<feature type="domain" description="Thiamine pyrophosphate enzyme TPP-binding" evidence="7">
    <location>
        <begin position="491"/>
        <end position="622"/>
    </location>
</feature>
<feature type="domain" description="Thiamine pyrophosphate enzyme N-terminal TPP-binding" evidence="8">
    <location>
        <begin position="24"/>
        <end position="134"/>
    </location>
</feature>
<reference evidence="9 10" key="1">
    <citation type="submission" date="2018-01" db="EMBL/GenBank/DDBJ databases">
        <title>Whole genome analyses suggest that Burkholderia sensu lato contains two further novel genera in the rhizoxinica-symbiotica group Mycetohabitans gen. nov., and Trinickia gen. nov.: implications for the evolution of diazotrophy and nodulation in the Burkholderiaceae.</title>
        <authorList>
            <person name="Estrada-de los Santos P."/>
            <person name="Palmer M."/>
            <person name="Chavez-Ramirez B."/>
            <person name="Beukes C."/>
            <person name="Steenkamp E.T."/>
            <person name="Hirsch A.M."/>
            <person name="Manyaka P."/>
            <person name="Maluk M."/>
            <person name="Lafos M."/>
            <person name="Crook M."/>
            <person name="Gross E."/>
            <person name="Simon M.F."/>
            <person name="Bueno dos Reis Junior F."/>
            <person name="Poole P.S."/>
            <person name="Venter S.N."/>
            <person name="James E.K."/>
        </authorList>
    </citation>
    <scope>NUCLEOTIDE SEQUENCE [LARGE SCALE GENOMIC DNA]</scope>
    <source>
        <strain evidence="9 10">GP25-8</strain>
    </source>
</reference>
<comment type="subunit">
    <text evidence="6">Homodimer.</text>
</comment>
<dbReference type="NCBIfam" id="TIGR00173">
    <property type="entry name" value="menD"/>
    <property type="match status" value="1"/>
</dbReference>
<protein>
    <recommendedName>
        <fullName evidence="6">2-succinyl-5-enolpyruvyl-6-hydroxy-3-cyclohexene-1-carboxylate synthase</fullName>
        <shortName evidence="6">SEPHCHC synthase</shortName>
        <ecNumber evidence="6">2.2.1.9</ecNumber>
    </recommendedName>
    <alternativeName>
        <fullName evidence="6">Menaquinone biosynthesis protein MenD</fullName>
    </alternativeName>
</protein>
<comment type="function">
    <text evidence="6">Catalyzes the thiamine diphosphate-dependent decarboxylation of 2-oxoglutarate and the subsequent addition of the resulting succinic semialdehyde-thiamine pyrophosphate anion to isochorismate to yield 2-succinyl-5-enolpyruvyl-6-hydroxy-3-cyclohexene-1-carboxylate (SEPHCHC).</text>
</comment>
<comment type="pathway">
    <text evidence="6">Quinol/quinone metabolism; menaquinone biosynthesis.</text>
</comment>
<comment type="caution">
    <text evidence="9">The sequence shown here is derived from an EMBL/GenBank/DDBJ whole genome shotgun (WGS) entry which is preliminary data.</text>
</comment>
<proteinExistence type="inferred from homology"/>
<dbReference type="UniPathway" id="UPA01057">
    <property type="reaction ID" value="UER00164"/>
</dbReference>
<dbReference type="Pfam" id="PF02775">
    <property type="entry name" value="TPP_enzyme_C"/>
    <property type="match status" value="1"/>
</dbReference>
<keyword evidence="1 6" id="KW-0808">Transferase</keyword>
<dbReference type="GO" id="GO:0000287">
    <property type="term" value="F:magnesium ion binding"/>
    <property type="evidence" value="ECO:0007669"/>
    <property type="project" value="UniProtKB-UniRule"/>
</dbReference>
<comment type="catalytic activity">
    <reaction evidence="6">
        <text>isochorismate + 2-oxoglutarate + H(+) = 5-enolpyruvoyl-6-hydroxy-2-succinyl-cyclohex-3-ene-1-carboxylate + CO2</text>
        <dbReference type="Rhea" id="RHEA:25593"/>
        <dbReference type="ChEBI" id="CHEBI:15378"/>
        <dbReference type="ChEBI" id="CHEBI:16526"/>
        <dbReference type="ChEBI" id="CHEBI:16810"/>
        <dbReference type="ChEBI" id="CHEBI:29780"/>
        <dbReference type="ChEBI" id="CHEBI:58818"/>
        <dbReference type="EC" id="2.2.1.9"/>
    </reaction>
</comment>
<dbReference type="Gene3D" id="3.40.50.970">
    <property type="match status" value="2"/>
</dbReference>
<keyword evidence="6" id="KW-0474">Menaquinone biosynthesis</keyword>
<dbReference type="EMBL" id="PNYB01000034">
    <property type="protein sequence ID" value="PMS16584.1"/>
    <property type="molecule type" value="Genomic_DNA"/>
</dbReference>
<dbReference type="InterPro" id="IPR029061">
    <property type="entry name" value="THDP-binding"/>
</dbReference>
<keyword evidence="4 6" id="KW-0786">Thiamine pyrophosphate</keyword>